<evidence type="ECO:0000313" key="4">
    <source>
        <dbReference type="Proteomes" id="UP000014500"/>
    </source>
</evidence>
<dbReference type="eggNOG" id="ENOG502SKFZ">
    <property type="taxonomic scope" value="Eukaryota"/>
</dbReference>
<feature type="domain" description="THAP9-like helix-turn-helix" evidence="1">
    <location>
        <begin position="9"/>
        <end position="47"/>
    </location>
</feature>
<protein>
    <submittedName>
        <fullName evidence="3">Uncharacterized protein</fullName>
    </submittedName>
</protein>
<proteinExistence type="predicted"/>
<sequence>MAKTAPLGRRYDNNYKLLALSIFYHSPQTYKFLSSIFILPTTSTLRNSIQGVEVLPGVNNVILNIFGKKLESMSADEKICTLSFDEMSMKLNLNYNIKNDLVQGFEDYGIESTEENSLATHALVFMVRGIKSSWKQAIAYMFTCQGASSEKLATLILNALMQPR</sequence>
<dbReference type="InterPro" id="IPR021896">
    <property type="entry name" value="THAP9-like_HTH"/>
</dbReference>
<accession>T1IVR1</accession>
<dbReference type="EMBL" id="JH431592">
    <property type="status" value="NOT_ANNOTATED_CDS"/>
    <property type="molecule type" value="Genomic_DNA"/>
</dbReference>
<dbReference type="Pfam" id="PF21787">
    <property type="entry name" value="TNP-like_RNaseH_N"/>
    <property type="match status" value="1"/>
</dbReference>
<dbReference type="OMA" id="YIANQAG"/>
<keyword evidence="4" id="KW-1185">Reference proteome</keyword>
<dbReference type="HOGENOM" id="CLU_1621116_0_0_1"/>
<dbReference type="Pfam" id="PF12017">
    <property type="entry name" value="Tnp_P_element"/>
    <property type="match status" value="1"/>
</dbReference>
<dbReference type="EnsemblMetazoa" id="SMAR005262-RA">
    <property type="protein sequence ID" value="SMAR005262-PA"/>
    <property type="gene ID" value="SMAR005262"/>
</dbReference>
<dbReference type="STRING" id="126957.T1IVR1"/>
<organism evidence="3 4">
    <name type="scientific">Strigamia maritima</name>
    <name type="common">European centipede</name>
    <name type="synonym">Geophilus maritimus</name>
    <dbReference type="NCBI Taxonomy" id="126957"/>
    <lineage>
        <taxon>Eukaryota</taxon>
        <taxon>Metazoa</taxon>
        <taxon>Ecdysozoa</taxon>
        <taxon>Arthropoda</taxon>
        <taxon>Myriapoda</taxon>
        <taxon>Chilopoda</taxon>
        <taxon>Pleurostigmophora</taxon>
        <taxon>Geophilomorpha</taxon>
        <taxon>Linotaeniidae</taxon>
        <taxon>Strigamia</taxon>
    </lineage>
</organism>
<reference evidence="3" key="2">
    <citation type="submission" date="2015-02" db="UniProtKB">
        <authorList>
            <consortium name="EnsemblMetazoa"/>
        </authorList>
    </citation>
    <scope>IDENTIFICATION</scope>
</reference>
<feature type="domain" description="Transposable element P transposase-like RNase H" evidence="2">
    <location>
        <begin position="56"/>
        <end position="160"/>
    </location>
</feature>
<evidence type="ECO:0000259" key="2">
    <source>
        <dbReference type="Pfam" id="PF21787"/>
    </source>
</evidence>
<evidence type="ECO:0000259" key="1">
    <source>
        <dbReference type="Pfam" id="PF12017"/>
    </source>
</evidence>
<dbReference type="AlphaFoldDB" id="T1IVR1"/>
<evidence type="ECO:0000313" key="3">
    <source>
        <dbReference type="EnsemblMetazoa" id="SMAR005262-PA"/>
    </source>
</evidence>
<dbReference type="PhylomeDB" id="T1IVR1"/>
<dbReference type="InterPro" id="IPR048365">
    <property type="entry name" value="TNP-like_RNaseH_N"/>
</dbReference>
<reference evidence="4" key="1">
    <citation type="submission" date="2011-05" db="EMBL/GenBank/DDBJ databases">
        <authorList>
            <person name="Richards S.R."/>
            <person name="Qu J."/>
            <person name="Jiang H."/>
            <person name="Jhangiani S.N."/>
            <person name="Agravi P."/>
            <person name="Goodspeed R."/>
            <person name="Gross S."/>
            <person name="Mandapat C."/>
            <person name="Jackson L."/>
            <person name="Mathew T."/>
            <person name="Pu L."/>
            <person name="Thornton R."/>
            <person name="Saada N."/>
            <person name="Wilczek-Boney K.B."/>
            <person name="Lee S."/>
            <person name="Kovar C."/>
            <person name="Wu Y."/>
            <person name="Scherer S.E."/>
            <person name="Worley K.C."/>
            <person name="Muzny D.M."/>
            <person name="Gibbs R."/>
        </authorList>
    </citation>
    <scope>NUCLEOTIDE SEQUENCE</scope>
    <source>
        <strain evidence="4">Brora</strain>
    </source>
</reference>
<dbReference type="Proteomes" id="UP000014500">
    <property type="component" value="Unassembled WGS sequence"/>
</dbReference>
<name>T1IVR1_STRMM</name>